<keyword evidence="1" id="KW-0812">Transmembrane</keyword>
<gene>
    <name evidence="2" type="ORF">GHA_03055</name>
</gene>
<protein>
    <submittedName>
        <fullName evidence="2">Uncharacterized protein</fullName>
    </submittedName>
</protein>
<feature type="transmembrane region" description="Helical" evidence="1">
    <location>
        <begin position="141"/>
        <end position="163"/>
    </location>
</feature>
<reference evidence="2" key="1">
    <citation type="submission" date="2020-05" db="EMBL/GenBank/DDBJ databases">
        <authorList>
            <person name="Delgado-Blas J."/>
        </authorList>
    </citation>
    <scope>NUCLEOTIDE SEQUENCE</scope>
    <source>
        <strain evidence="2">BB1453</strain>
    </source>
</reference>
<feature type="transmembrane region" description="Helical" evidence="1">
    <location>
        <begin position="54"/>
        <end position="79"/>
    </location>
</feature>
<feature type="transmembrane region" description="Helical" evidence="1">
    <location>
        <begin position="16"/>
        <end position="34"/>
    </location>
</feature>
<comment type="caution">
    <text evidence="2">The sequence shown here is derived from an EMBL/GenBank/DDBJ whole genome shotgun (WGS) entry which is preliminary data.</text>
</comment>
<proteinExistence type="predicted"/>
<keyword evidence="1" id="KW-1133">Transmembrane helix</keyword>
<dbReference type="EMBL" id="CAHPSF010000008">
    <property type="protein sequence ID" value="CAB5705509.1"/>
    <property type="molecule type" value="Genomic_DNA"/>
</dbReference>
<keyword evidence="1" id="KW-0472">Membrane</keyword>
<accession>A0A9N8D0R8</accession>
<evidence type="ECO:0000256" key="1">
    <source>
        <dbReference type="SAM" id="Phobius"/>
    </source>
</evidence>
<organism evidence="2 3">
    <name type="scientific">Providencia rettgeri</name>
    <dbReference type="NCBI Taxonomy" id="587"/>
    <lineage>
        <taxon>Bacteria</taxon>
        <taxon>Pseudomonadati</taxon>
        <taxon>Pseudomonadota</taxon>
        <taxon>Gammaproteobacteria</taxon>
        <taxon>Enterobacterales</taxon>
        <taxon>Morganellaceae</taxon>
        <taxon>Providencia</taxon>
    </lineage>
</organism>
<feature type="transmembrane region" description="Helical" evidence="1">
    <location>
        <begin position="91"/>
        <end position="112"/>
    </location>
</feature>
<evidence type="ECO:0000313" key="2">
    <source>
        <dbReference type="EMBL" id="CAB5705509.1"/>
    </source>
</evidence>
<evidence type="ECO:0000313" key="3">
    <source>
        <dbReference type="Proteomes" id="UP000834611"/>
    </source>
</evidence>
<dbReference type="AlphaFoldDB" id="A0A9N8D0R8"/>
<dbReference type="Proteomes" id="UP000834611">
    <property type="component" value="Unassembled WGS sequence"/>
</dbReference>
<name>A0A9N8D0R8_PRORE</name>
<sequence length="168" mass="19506">MSSSLCHHTGRSNKHYSAVISYISICLGVLFYYLETVHQLFFTLYKKGGNNESISIAFYDALSLGLLFYAVVLAPVYYYYLKAHINLAYRVLLYFLIPSIISLVFWYFYVFVKFPIGSFLIWDSAYANFKTVLIGSYLRGFTIFMTLTCVVFDLVMNVVRLIIYLSRK</sequence>